<feature type="non-terminal residue" evidence="3">
    <location>
        <position position="124"/>
    </location>
</feature>
<dbReference type="SUPFAM" id="SSF82649">
    <property type="entry name" value="SufE/NifU"/>
    <property type="match status" value="1"/>
</dbReference>
<dbReference type="InterPro" id="IPR003808">
    <property type="entry name" value="Fe-S_metab-assoc_dom"/>
</dbReference>
<dbReference type="Gene3D" id="3.90.1010.10">
    <property type="match status" value="1"/>
</dbReference>
<proteinExistence type="inferred from homology"/>
<dbReference type="Pfam" id="PF02657">
    <property type="entry name" value="SufE"/>
    <property type="match status" value="1"/>
</dbReference>
<name>A0A8J9SH24_PHATR</name>
<evidence type="ECO:0000259" key="2">
    <source>
        <dbReference type="Pfam" id="PF02657"/>
    </source>
</evidence>
<dbReference type="PANTHER" id="PTHR43597">
    <property type="entry name" value="SULFUR ACCEPTOR PROTEIN CSDE"/>
    <property type="match status" value="1"/>
</dbReference>
<dbReference type="AlphaFoldDB" id="A0A8J9SH24"/>
<organism evidence="3">
    <name type="scientific">Phaeodactylum tricornutum</name>
    <name type="common">Diatom</name>
    <dbReference type="NCBI Taxonomy" id="2850"/>
    <lineage>
        <taxon>Eukaryota</taxon>
        <taxon>Sar</taxon>
        <taxon>Stramenopiles</taxon>
        <taxon>Ochrophyta</taxon>
        <taxon>Bacillariophyta</taxon>
        <taxon>Bacillariophyceae</taxon>
        <taxon>Bacillariophycidae</taxon>
        <taxon>Naviculales</taxon>
        <taxon>Phaeodactylaceae</taxon>
        <taxon>Phaeodactylum</taxon>
    </lineage>
</organism>
<evidence type="ECO:0000256" key="1">
    <source>
        <dbReference type="ARBA" id="ARBA00010282"/>
    </source>
</evidence>
<gene>
    <name evidence="3" type="ORF">PTTT1_LOCUS52231</name>
</gene>
<feature type="domain" description="Fe-S metabolism associated" evidence="2">
    <location>
        <begin position="2"/>
        <end position="118"/>
    </location>
</feature>
<sequence>DDKLRYKQLLYMANQLEPIPESSQIPENKVPGCLSTVFVDGTAKYSDNGQDVLIYFRGDSDGLLTKGLVALLVRGLSGNTAESIQKIDPAFIQKAGIAASLTPGRNNGFLNMLATMKRKATQLA</sequence>
<reference evidence="3" key="1">
    <citation type="submission" date="2022-02" db="EMBL/GenBank/DDBJ databases">
        <authorList>
            <person name="Giguere J D."/>
        </authorList>
    </citation>
    <scope>NUCLEOTIDE SEQUENCE</scope>
    <source>
        <strain evidence="3">CCAP 1055/1</strain>
    </source>
</reference>
<dbReference type="PANTHER" id="PTHR43597:SF5">
    <property type="entry name" value="SUFE-LIKE PROTEIN 2, CHLOROPLASTIC"/>
    <property type="match status" value="1"/>
</dbReference>
<evidence type="ECO:0000313" key="3">
    <source>
        <dbReference type="EMBL" id="CAG9293672.1"/>
    </source>
</evidence>
<accession>A0A8J9SH24</accession>
<feature type="non-terminal residue" evidence="3">
    <location>
        <position position="1"/>
    </location>
</feature>
<dbReference type="Proteomes" id="UP000836788">
    <property type="component" value="Chromosome 8"/>
</dbReference>
<protein>
    <recommendedName>
        <fullName evidence="2">Fe-S metabolism associated domain-containing protein</fullName>
    </recommendedName>
</protein>
<dbReference type="EMBL" id="OU594949">
    <property type="protein sequence ID" value="CAG9293672.1"/>
    <property type="molecule type" value="Genomic_DNA"/>
</dbReference>
<comment type="similarity">
    <text evidence="1">Belongs to the SufE family.</text>
</comment>